<dbReference type="InterPro" id="IPR002872">
    <property type="entry name" value="Proline_DH_dom"/>
</dbReference>
<evidence type="ECO:0000256" key="8">
    <source>
        <dbReference type="ARBA" id="ARBA00048779"/>
    </source>
</evidence>
<organism evidence="11 12">
    <name type="scientific">Filimonas zeae</name>
    <dbReference type="NCBI Taxonomy" id="1737353"/>
    <lineage>
        <taxon>Bacteria</taxon>
        <taxon>Pseudomonadati</taxon>
        <taxon>Bacteroidota</taxon>
        <taxon>Chitinophagia</taxon>
        <taxon>Chitinophagales</taxon>
        <taxon>Chitinophagaceae</taxon>
        <taxon>Filimonas</taxon>
    </lineage>
</organism>
<comment type="caution">
    <text evidence="11">The sequence shown here is derived from an EMBL/GenBank/DDBJ whole genome shotgun (WGS) entry which is preliminary data.</text>
</comment>
<dbReference type="InterPro" id="IPR015659">
    <property type="entry name" value="Proline_oxidase"/>
</dbReference>
<evidence type="ECO:0000256" key="4">
    <source>
        <dbReference type="ARBA" id="ARBA00022741"/>
    </source>
</evidence>
<evidence type="ECO:0000256" key="6">
    <source>
        <dbReference type="ARBA" id="ARBA00023002"/>
    </source>
</evidence>
<evidence type="ECO:0000256" key="1">
    <source>
        <dbReference type="ARBA" id="ARBA00004739"/>
    </source>
</evidence>
<sequence length="315" mass="35287">MESAEDALLQMGAAALRKAAINAQAKDFLLNHKELFYLVKKAADRYIGGETLKETVQKAGEQNRLGFKCSIEYMGENASSPQEASAAMEEFVRICHTIRAQGLHSTVSLDLSHIGLGISRQLCLEHLDQICTAAQSDIEVIISAEDCGKTEDVLATYMEAARLHPQLAITLQAYLHRTADDFQTLLTYPGRIRVVKGAFDTPEGLSLPRGQRLNELYLQYIDTLLSTGHDCSIATHDLHIQTEARKLIDLYQPSHAQYEFESLYGIQTERLLSLKADGYMTKLYLVYGKEWYLYLCNRIAEHPVNLFQALADIVA</sequence>
<evidence type="ECO:0000313" key="11">
    <source>
        <dbReference type="EMBL" id="GGH64260.1"/>
    </source>
</evidence>
<dbReference type="GO" id="GO:0010133">
    <property type="term" value="P:L-proline catabolic process to L-glutamate"/>
    <property type="evidence" value="ECO:0007669"/>
    <property type="project" value="InterPro"/>
</dbReference>
<keyword evidence="3" id="KW-0285">Flavoprotein</keyword>
<feature type="binding site" evidence="9">
    <location>
        <begin position="196"/>
        <end position="198"/>
    </location>
    <ligand>
        <name>FAD</name>
        <dbReference type="ChEBI" id="CHEBI:57692"/>
    </ligand>
</feature>
<dbReference type="EMBL" id="BMIB01000002">
    <property type="protein sequence ID" value="GGH64260.1"/>
    <property type="molecule type" value="Genomic_DNA"/>
</dbReference>
<accession>A0A917IWS9</accession>
<name>A0A917IWS9_9BACT</name>
<keyword evidence="12" id="KW-1185">Reference proteome</keyword>
<dbReference type="PANTHER" id="PTHR13914">
    <property type="entry name" value="PROLINE OXIDASE"/>
    <property type="match status" value="1"/>
</dbReference>
<gene>
    <name evidence="11" type="ORF">GCM10011379_16110</name>
</gene>
<dbReference type="Proteomes" id="UP000627292">
    <property type="component" value="Unassembled WGS sequence"/>
</dbReference>
<reference evidence="11" key="2">
    <citation type="submission" date="2020-09" db="EMBL/GenBank/DDBJ databases">
        <authorList>
            <person name="Sun Q."/>
            <person name="Zhou Y."/>
        </authorList>
    </citation>
    <scope>NUCLEOTIDE SEQUENCE</scope>
    <source>
        <strain evidence="11">CGMCC 1.15290</strain>
    </source>
</reference>
<evidence type="ECO:0000256" key="2">
    <source>
        <dbReference type="ARBA" id="ARBA00012695"/>
    </source>
</evidence>
<dbReference type="Gene3D" id="3.20.20.220">
    <property type="match status" value="1"/>
</dbReference>
<dbReference type="Pfam" id="PF01619">
    <property type="entry name" value="Pro_dh"/>
    <property type="match status" value="1"/>
</dbReference>
<evidence type="ECO:0000256" key="7">
    <source>
        <dbReference type="ARBA" id="ARBA00023062"/>
    </source>
</evidence>
<feature type="binding site" evidence="9">
    <location>
        <begin position="235"/>
        <end position="236"/>
    </location>
    <ligand>
        <name>FAD</name>
        <dbReference type="ChEBI" id="CHEBI:57692"/>
    </ligand>
</feature>
<dbReference type="InterPro" id="IPR008219">
    <property type="entry name" value="PRODH_bac_arc"/>
</dbReference>
<dbReference type="EC" id="1.5.5.2" evidence="2"/>
<dbReference type="PANTHER" id="PTHR13914:SF0">
    <property type="entry name" value="PROLINE DEHYDROGENASE 1, MITOCHONDRIAL"/>
    <property type="match status" value="1"/>
</dbReference>
<comment type="cofactor">
    <cofactor evidence="9">
        <name>FAD</name>
        <dbReference type="ChEBI" id="CHEBI:57692"/>
    </cofactor>
    <text evidence="9">Binds 1 FAD per subunit.</text>
</comment>
<evidence type="ECO:0000256" key="5">
    <source>
        <dbReference type="ARBA" id="ARBA00022827"/>
    </source>
</evidence>
<keyword evidence="5 9" id="KW-0274">FAD</keyword>
<evidence type="ECO:0000313" key="12">
    <source>
        <dbReference type="Proteomes" id="UP000627292"/>
    </source>
</evidence>
<dbReference type="RefSeq" id="WP_188951514.1">
    <property type="nucleotide sequence ID" value="NZ_BMIB01000002.1"/>
</dbReference>
<dbReference type="PIRSF" id="PIRSF000196">
    <property type="entry name" value="Pro_dehydrog"/>
    <property type="match status" value="1"/>
</dbReference>
<dbReference type="GO" id="GO:0004657">
    <property type="term" value="F:proline dehydrogenase activity"/>
    <property type="evidence" value="ECO:0007669"/>
    <property type="project" value="UniProtKB-EC"/>
</dbReference>
<evidence type="ECO:0000256" key="3">
    <source>
        <dbReference type="ARBA" id="ARBA00022630"/>
    </source>
</evidence>
<keyword evidence="4 9" id="KW-0547">Nucleotide-binding</keyword>
<evidence type="ECO:0000256" key="9">
    <source>
        <dbReference type="PIRSR" id="PIRSR000196-2"/>
    </source>
</evidence>
<proteinExistence type="predicted"/>
<keyword evidence="6" id="KW-0560">Oxidoreductase</keyword>
<feature type="binding site" evidence="9">
    <location>
        <position position="172"/>
    </location>
    <ligand>
        <name>FAD</name>
        <dbReference type="ChEBI" id="CHEBI:57692"/>
    </ligand>
</feature>
<dbReference type="GO" id="GO:0000166">
    <property type="term" value="F:nucleotide binding"/>
    <property type="evidence" value="ECO:0007669"/>
    <property type="project" value="UniProtKB-KW"/>
</dbReference>
<evidence type="ECO:0000259" key="10">
    <source>
        <dbReference type="Pfam" id="PF01619"/>
    </source>
</evidence>
<dbReference type="SUPFAM" id="SSF51730">
    <property type="entry name" value="FAD-linked oxidoreductase"/>
    <property type="match status" value="1"/>
</dbReference>
<comment type="catalytic activity">
    <reaction evidence="8">
        <text>L-proline + a quinone = (S)-1-pyrroline-5-carboxylate + a quinol + H(+)</text>
        <dbReference type="Rhea" id="RHEA:23784"/>
        <dbReference type="ChEBI" id="CHEBI:15378"/>
        <dbReference type="ChEBI" id="CHEBI:17388"/>
        <dbReference type="ChEBI" id="CHEBI:24646"/>
        <dbReference type="ChEBI" id="CHEBI:60039"/>
        <dbReference type="ChEBI" id="CHEBI:132124"/>
        <dbReference type="EC" id="1.5.5.2"/>
    </reaction>
</comment>
<dbReference type="AlphaFoldDB" id="A0A917IWS9"/>
<dbReference type="InterPro" id="IPR029041">
    <property type="entry name" value="FAD-linked_oxidoreductase-like"/>
</dbReference>
<comment type="pathway">
    <text evidence="1">Amino-acid degradation; L-proline degradation into L-glutamate; L-glutamate from L-proline: step 1/2.</text>
</comment>
<keyword evidence="7" id="KW-0642">Proline metabolism</keyword>
<reference evidence="11" key="1">
    <citation type="journal article" date="2014" name="Int. J. Syst. Evol. Microbiol.">
        <title>Complete genome sequence of Corynebacterium casei LMG S-19264T (=DSM 44701T), isolated from a smear-ripened cheese.</title>
        <authorList>
            <consortium name="US DOE Joint Genome Institute (JGI-PGF)"/>
            <person name="Walter F."/>
            <person name="Albersmeier A."/>
            <person name="Kalinowski J."/>
            <person name="Ruckert C."/>
        </authorList>
    </citation>
    <scope>NUCLEOTIDE SEQUENCE</scope>
    <source>
        <strain evidence="11">CGMCC 1.15290</strain>
    </source>
</reference>
<feature type="domain" description="Proline dehydrogenase" evidence="10">
    <location>
        <begin position="57"/>
        <end position="301"/>
    </location>
</feature>
<protein>
    <recommendedName>
        <fullName evidence="2">proline dehydrogenase</fullName>
        <ecNumber evidence="2">1.5.5.2</ecNumber>
    </recommendedName>
</protein>